<evidence type="ECO:0000313" key="3">
    <source>
        <dbReference type="EMBL" id="WOK06046.1"/>
    </source>
</evidence>
<dbReference type="PROSITE" id="PS51257">
    <property type="entry name" value="PROKAR_LIPOPROTEIN"/>
    <property type="match status" value="1"/>
</dbReference>
<dbReference type="RefSeq" id="WP_317488785.1">
    <property type="nucleotide sequence ID" value="NZ_CP136051.1"/>
</dbReference>
<dbReference type="InterPro" id="IPR011519">
    <property type="entry name" value="UnbV_ASPIC"/>
</dbReference>
<dbReference type="Proteomes" id="UP001302349">
    <property type="component" value="Chromosome"/>
</dbReference>
<keyword evidence="1" id="KW-0732">Signal</keyword>
<proteinExistence type="predicted"/>
<organism evidence="3 4">
    <name type="scientific">Imperialibacter roseus</name>
    <dbReference type="NCBI Taxonomy" id="1324217"/>
    <lineage>
        <taxon>Bacteria</taxon>
        <taxon>Pseudomonadati</taxon>
        <taxon>Bacteroidota</taxon>
        <taxon>Cytophagia</taxon>
        <taxon>Cytophagales</taxon>
        <taxon>Flammeovirgaceae</taxon>
        <taxon>Imperialibacter</taxon>
    </lineage>
</organism>
<dbReference type="PANTHER" id="PTHR16026:SF0">
    <property type="entry name" value="CARTILAGE ACIDIC PROTEIN 1"/>
    <property type="match status" value="1"/>
</dbReference>
<evidence type="ECO:0000256" key="1">
    <source>
        <dbReference type="ARBA" id="ARBA00022729"/>
    </source>
</evidence>
<dbReference type="EMBL" id="CP136051">
    <property type="protein sequence ID" value="WOK06046.1"/>
    <property type="molecule type" value="Genomic_DNA"/>
</dbReference>
<dbReference type="Gene3D" id="2.130.10.130">
    <property type="entry name" value="Integrin alpha, N-terminal"/>
    <property type="match status" value="4"/>
</dbReference>
<feature type="domain" description="ASPIC/UnbV" evidence="2">
    <location>
        <begin position="545"/>
        <end position="611"/>
    </location>
</feature>
<name>A0ABZ0IMV2_9BACT</name>
<dbReference type="SUPFAM" id="SSF69318">
    <property type="entry name" value="Integrin alpha N-terminal domain"/>
    <property type="match status" value="3"/>
</dbReference>
<dbReference type="PANTHER" id="PTHR16026">
    <property type="entry name" value="CARTILAGE ACIDIC PROTEIN 1"/>
    <property type="match status" value="1"/>
</dbReference>
<dbReference type="InterPro" id="IPR013517">
    <property type="entry name" value="FG-GAP"/>
</dbReference>
<dbReference type="InterPro" id="IPR028994">
    <property type="entry name" value="Integrin_alpha_N"/>
</dbReference>
<protein>
    <submittedName>
        <fullName evidence="3">VCBS repeat-containing protein</fullName>
    </submittedName>
</protein>
<dbReference type="Pfam" id="PF13517">
    <property type="entry name" value="FG-GAP_3"/>
    <property type="match status" value="4"/>
</dbReference>
<gene>
    <name evidence="3" type="ORF">RT717_23500</name>
</gene>
<sequence>MLNNPARFLLAIFIVIFCGCKSETKEERTEPVVPDTPPLFKLLPQQETGVDFINQLEEGLNTNILMYEYFYNGGGVAAGDINGDDLIDLYFTSNMGESKLYLNEGGMRFKDITTEAGVGGRSGPWKTGVAMADVNGDGKLDIHVSYSGQMKEESRQNQLFINRGNDANGMPTFEDQGRELGLASAGYSNQIYFFDYDRDGDLDALLLNHNPSSMPVLNEVKTAEILKVDDELRGVRLFRQANGHFDDVTTKAGISSSALTYGLGVGISDINNDGWPDIYISNDYAVPDFLYINNGNGTFTDKLKESVGHNSQFSMGNDVADINNDGWNDIVTLDMLPEDNFRQKLLLAPDNYSKFELNIKSGFHYQYMRNMLQLSNGNDLTGNPTFSEVGQIAGISNTDWSWAALLADFDNNGWKDLHVTNGYFRDYTNLDFIKYMDDFVKSKGRLQREDVLEIISHMPASNVVNYIFSNVDGLNFTNQTQAWGLSRPSNSNGAAYADLDNDGDLDIIVNNINQPAFIYQNEADKNGDNNYLDIKLRGETPNTQGLGAKVTISIKGKKQSVEQITARGYLSSVSPVLHFGLGEAANVDTLIVAWPRGKIQILTNVASNQVLALSEADASEVSMPAKVIKPLFVETASPINHQDKPLNANDFKRQTLLINQLSFGGPAMAKGDVNGDGLEDVYVGGGVGQPGELWLQSAGGTFRKRATAAFDLDSASMDADAAMFDANNDGHMDIYVASGGYHTFTSNNVALLDRLYINDGKGNFRKDKDALPQVGGSNATVAVADVNGDGSNDIFVGGRVVPGRYPEAPQSYLLINKGSGKFSDQTASLAPGVERLGMVTDAAWLDINKDGRQDLIVVGEWMPVTVFENTDKGFLLATEKYFDKSYEGWWNTLTVADINGDEVADLLVGNLGINTQFGVSEATPAEIYFDDFDNNGSVDPIFCYFVQGKSYPSATRDELLDQLSSFRRKFNNYKSYAGVTLADIFSPEELENAGHMQANFMKTSVFLGQVNGKFTEKPLPVEAQYSPVHTITVLDFDADGKDDILLCGNNSYSKLRVGKFDANYGALFKGKGNGEFAYVSQPGSGFNLKGDVRNVVQVDKFLLFGVCQGKMKAYIFND</sequence>
<dbReference type="Pfam" id="PF07593">
    <property type="entry name" value="UnbV_ASPIC"/>
    <property type="match status" value="1"/>
</dbReference>
<dbReference type="InterPro" id="IPR027039">
    <property type="entry name" value="Crtac1"/>
</dbReference>
<accession>A0ABZ0IMV2</accession>
<evidence type="ECO:0000313" key="4">
    <source>
        <dbReference type="Proteomes" id="UP001302349"/>
    </source>
</evidence>
<reference evidence="3 4" key="1">
    <citation type="journal article" date="2023" name="Microbiol. Resour. Announc.">
        <title>Complete Genome Sequence of Imperialibacter roseus strain P4T.</title>
        <authorList>
            <person name="Tizabi D.R."/>
            <person name="Bachvaroff T."/>
            <person name="Hill R.T."/>
        </authorList>
    </citation>
    <scope>NUCLEOTIDE SEQUENCE [LARGE SCALE GENOMIC DNA]</scope>
    <source>
        <strain evidence="3 4">P4T</strain>
    </source>
</reference>
<evidence type="ECO:0000259" key="2">
    <source>
        <dbReference type="Pfam" id="PF07593"/>
    </source>
</evidence>
<keyword evidence="4" id="KW-1185">Reference proteome</keyword>